<evidence type="ECO:0000313" key="4">
    <source>
        <dbReference type="EMBL" id="CCC95911.1"/>
    </source>
</evidence>
<evidence type="ECO:0000256" key="2">
    <source>
        <dbReference type="SAM" id="SignalP"/>
    </source>
</evidence>
<evidence type="ECO:0000259" key="3">
    <source>
        <dbReference type="Pfam" id="PF10469"/>
    </source>
</evidence>
<accession>G0V2N9</accession>
<protein>
    <submittedName>
        <fullName evidence="4">Uncharacterized protein TCIL3000_11_14260</fullName>
    </submittedName>
</protein>
<keyword evidence="2" id="KW-0732">Signal</keyword>
<dbReference type="EMBL" id="HE575324">
    <property type="protein sequence ID" value="CCC95911.1"/>
    <property type="molecule type" value="Genomic_DNA"/>
</dbReference>
<name>G0V2N9_TRYCI</name>
<feature type="domain" description="A-kinase anchor protein 7-like phosphoesterase" evidence="3">
    <location>
        <begin position="173"/>
        <end position="369"/>
    </location>
</feature>
<dbReference type="Gene3D" id="3.90.1140.10">
    <property type="entry name" value="Cyclic phosphodiesterase"/>
    <property type="match status" value="1"/>
</dbReference>
<dbReference type="PANTHER" id="PTHR15934">
    <property type="entry name" value="RNA 2',3'-CYCLIC PHOSPHODIESTERASE"/>
    <property type="match status" value="1"/>
</dbReference>
<dbReference type="InterPro" id="IPR009097">
    <property type="entry name" value="Cyclic_Pdiesterase"/>
</dbReference>
<keyword evidence="1" id="KW-0812">Transmembrane</keyword>
<dbReference type="Pfam" id="PF10469">
    <property type="entry name" value="AKAP7_NLS"/>
    <property type="match status" value="1"/>
</dbReference>
<dbReference type="AlphaFoldDB" id="G0V2N9"/>
<proteinExistence type="predicted"/>
<dbReference type="PANTHER" id="PTHR15934:SF2">
    <property type="entry name" value="A-KINASE ANCHOR PROTEIN 7-LIKE PHOSPHOESTERASE DOMAIN-CONTAINING PROTEIN"/>
    <property type="match status" value="1"/>
</dbReference>
<sequence length="370" mass="42795">MLLTSFSLFLLCLTFYIDSSLFPPFRLSAHRPHMFLIHDVWLFNCVNVCVGFTFGALDVIFFSYKIQKNHFFLIWMRRPCQWDAFCCSRNMLLFPLVFFRVDMLRSAPRILQRGERGLYFPINHRIVDQRIAPGVTVEQADVQSRYRRELRTSFTTGETRQTIPPPWSARVRPTHFVAFRLPVKNTLARRVKEMHEQMVFSHPHCAPLLVPLAKLHMTLGVMTIAEAEREEVVKRVGLMVSEVFAGVPLMRLRFRGLGTFGHGRVLFIRVMPEGDFSRLERIACEMRRQIGGRLGVDIKGNPYDSYVPHVTVAKIRTNQGEKFGNKIPQTLWADYQHNEFGDVTFSTVDFCRMEGSADGYYCVESSVPLS</sequence>
<organism evidence="4">
    <name type="scientific">Trypanosoma congolense (strain IL3000)</name>
    <dbReference type="NCBI Taxonomy" id="1068625"/>
    <lineage>
        <taxon>Eukaryota</taxon>
        <taxon>Discoba</taxon>
        <taxon>Euglenozoa</taxon>
        <taxon>Kinetoplastea</taxon>
        <taxon>Metakinetoplastina</taxon>
        <taxon>Trypanosomatida</taxon>
        <taxon>Trypanosomatidae</taxon>
        <taxon>Trypanosoma</taxon>
        <taxon>Nannomonas</taxon>
    </lineage>
</organism>
<dbReference type="SUPFAM" id="SSF55144">
    <property type="entry name" value="LigT-like"/>
    <property type="match status" value="1"/>
</dbReference>
<feature type="signal peptide" evidence="2">
    <location>
        <begin position="1"/>
        <end position="19"/>
    </location>
</feature>
<keyword evidence="1" id="KW-0472">Membrane</keyword>
<dbReference type="InterPro" id="IPR052641">
    <property type="entry name" value="AKAP7_isoform_gamma"/>
</dbReference>
<dbReference type="InterPro" id="IPR019510">
    <property type="entry name" value="AKAP7-like_phosphoesterase"/>
</dbReference>
<dbReference type="GO" id="GO:0034237">
    <property type="term" value="F:protein kinase A regulatory subunit binding"/>
    <property type="evidence" value="ECO:0007669"/>
    <property type="project" value="TreeGrafter"/>
</dbReference>
<gene>
    <name evidence="4" type="ORF">TCIL3000_11_14260</name>
</gene>
<evidence type="ECO:0000256" key="1">
    <source>
        <dbReference type="SAM" id="Phobius"/>
    </source>
</evidence>
<dbReference type="VEuPathDB" id="TriTrypDB:TcIL3000.11.14260"/>
<dbReference type="GO" id="GO:0005829">
    <property type="term" value="C:cytosol"/>
    <property type="evidence" value="ECO:0007669"/>
    <property type="project" value="TreeGrafter"/>
</dbReference>
<dbReference type="GO" id="GO:0010738">
    <property type="term" value="P:regulation of protein kinase A signaling"/>
    <property type="evidence" value="ECO:0007669"/>
    <property type="project" value="TreeGrafter"/>
</dbReference>
<feature type="transmembrane region" description="Helical" evidence="1">
    <location>
        <begin position="41"/>
        <end position="61"/>
    </location>
</feature>
<keyword evidence="1" id="KW-1133">Transmembrane helix</keyword>
<reference evidence="4" key="1">
    <citation type="journal article" date="2012" name="Proc. Natl. Acad. Sci. U.S.A.">
        <title>Antigenic diversity is generated by distinct evolutionary mechanisms in African trypanosome species.</title>
        <authorList>
            <person name="Jackson A.P."/>
            <person name="Berry A."/>
            <person name="Aslett M."/>
            <person name="Allison H.C."/>
            <person name="Burton P."/>
            <person name="Vavrova-Anderson J."/>
            <person name="Brown R."/>
            <person name="Browne H."/>
            <person name="Corton N."/>
            <person name="Hauser H."/>
            <person name="Gamble J."/>
            <person name="Gilderthorp R."/>
            <person name="Marcello L."/>
            <person name="McQuillan J."/>
            <person name="Otto T.D."/>
            <person name="Quail M.A."/>
            <person name="Sanders M.J."/>
            <person name="van Tonder A."/>
            <person name="Ginger M.L."/>
            <person name="Field M.C."/>
            <person name="Barry J.D."/>
            <person name="Hertz-Fowler C."/>
            <person name="Berriman M."/>
        </authorList>
    </citation>
    <scope>NUCLEOTIDE SEQUENCE</scope>
    <source>
        <strain evidence="4">IL3000</strain>
    </source>
</reference>
<feature type="chain" id="PRO_5003410758" evidence="2">
    <location>
        <begin position="20"/>
        <end position="370"/>
    </location>
</feature>